<protein>
    <recommendedName>
        <fullName evidence="3">BPL/LPL catalytic domain-containing protein</fullName>
    </recommendedName>
</protein>
<dbReference type="InterPro" id="IPR004143">
    <property type="entry name" value="BPL_LPL_catalytic"/>
</dbReference>
<dbReference type="PANTHER" id="PTHR12835">
    <property type="entry name" value="BIOTIN PROTEIN LIGASE"/>
    <property type="match status" value="1"/>
</dbReference>
<dbReference type="STRING" id="747525.W4JUU2"/>
<dbReference type="CDD" id="cd16442">
    <property type="entry name" value="BPL"/>
    <property type="match status" value="1"/>
</dbReference>
<comment type="similarity">
    <text evidence="1">Belongs to the biotin--protein ligase family.</text>
</comment>
<dbReference type="GO" id="GO:0005737">
    <property type="term" value="C:cytoplasm"/>
    <property type="evidence" value="ECO:0007669"/>
    <property type="project" value="TreeGrafter"/>
</dbReference>
<organism evidence="4 5">
    <name type="scientific">Heterobasidion irregulare (strain TC 32-1)</name>
    <dbReference type="NCBI Taxonomy" id="747525"/>
    <lineage>
        <taxon>Eukaryota</taxon>
        <taxon>Fungi</taxon>
        <taxon>Dikarya</taxon>
        <taxon>Basidiomycota</taxon>
        <taxon>Agaricomycotina</taxon>
        <taxon>Agaricomycetes</taxon>
        <taxon>Russulales</taxon>
        <taxon>Bondarzewiaceae</taxon>
        <taxon>Heterobasidion</taxon>
        <taxon>Heterobasidion annosum species complex</taxon>
    </lineage>
</organism>
<name>W4JUU2_HETIT</name>
<dbReference type="AlphaFoldDB" id="W4JUU2"/>
<dbReference type="Gene3D" id="3.30.930.10">
    <property type="entry name" value="Bira Bifunctional Protein, Domain 2"/>
    <property type="match status" value="1"/>
</dbReference>
<dbReference type="Pfam" id="PF03099">
    <property type="entry name" value="BPL_LplA_LipB"/>
    <property type="match status" value="1"/>
</dbReference>
<dbReference type="InterPro" id="IPR004408">
    <property type="entry name" value="Biotin_CoA_COase_ligase"/>
</dbReference>
<reference evidence="4 5" key="1">
    <citation type="journal article" date="2012" name="New Phytol.">
        <title>Insight into trade-off between wood decay and parasitism from the genome of a fungal forest pathogen.</title>
        <authorList>
            <person name="Olson A."/>
            <person name="Aerts A."/>
            <person name="Asiegbu F."/>
            <person name="Belbahri L."/>
            <person name="Bouzid O."/>
            <person name="Broberg A."/>
            <person name="Canback B."/>
            <person name="Coutinho P.M."/>
            <person name="Cullen D."/>
            <person name="Dalman K."/>
            <person name="Deflorio G."/>
            <person name="van Diepen L.T."/>
            <person name="Dunand C."/>
            <person name="Duplessis S."/>
            <person name="Durling M."/>
            <person name="Gonthier P."/>
            <person name="Grimwood J."/>
            <person name="Fossdal C.G."/>
            <person name="Hansson D."/>
            <person name="Henrissat B."/>
            <person name="Hietala A."/>
            <person name="Himmelstrand K."/>
            <person name="Hoffmeister D."/>
            <person name="Hogberg N."/>
            <person name="James T.Y."/>
            <person name="Karlsson M."/>
            <person name="Kohler A."/>
            <person name="Kues U."/>
            <person name="Lee Y.H."/>
            <person name="Lin Y.C."/>
            <person name="Lind M."/>
            <person name="Lindquist E."/>
            <person name="Lombard V."/>
            <person name="Lucas S."/>
            <person name="Lunden K."/>
            <person name="Morin E."/>
            <person name="Murat C."/>
            <person name="Park J."/>
            <person name="Raffaello T."/>
            <person name="Rouze P."/>
            <person name="Salamov A."/>
            <person name="Schmutz J."/>
            <person name="Solheim H."/>
            <person name="Stahlberg J."/>
            <person name="Velez H."/>
            <person name="de Vries R.P."/>
            <person name="Wiebenga A."/>
            <person name="Woodward S."/>
            <person name="Yakovlev I."/>
            <person name="Garbelotto M."/>
            <person name="Martin F."/>
            <person name="Grigoriev I.V."/>
            <person name="Stenlid J."/>
        </authorList>
    </citation>
    <scope>NUCLEOTIDE SEQUENCE [LARGE SCALE GENOMIC DNA]</scope>
    <source>
        <strain evidence="4 5">TC 32-1</strain>
    </source>
</reference>
<accession>W4JUU2</accession>
<feature type="domain" description="BPL/LPL catalytic" evidence="3">
    <location>
        <begin position="38"/>
        <end position="236"/>
    </location>
</feature>
<keyword evidence="2" id="KW-0436">Ligase</keyword>
<dbReference type="Proteomes" id="UP000030671">
    <property type="component" value="Unassembled WGS sequence"/>
</dbReference>
<gene>
    <name evidence="4" type="ORF">HETIRDRAFT_147935</name>
</gene>
<dbReference type="eggNOG" id="KOG1536">
    <property type="taxonomic scope" value="Eukaryota"/>
</dbReference>
<dbReference type="PROSITE" id="PS51733">
    <property type="entry name" value="BPL_LPL_CATALYTIC"/>
    <property type="match status" value="1"/>
</dbReference>
<dbReference type="OrthoDB" id="10250105at2759"/>
<dbReference type="RefSeq" id="XP_009550790.1">
    <property type="nucleotide sequence ID" value="XM_009552495.1"/>
</dbReference>
<evidence type="ECO:0000259" key="3">
    <source>
        <dbReference type="PROSITE" id="PS51733"/>
    </source>
</evidence>
<dbReference type="GeneID" id="20667242"/>
<dbReference type="SUPFAM" id="SSF55681">
    <property type="entry name" value="Class II aaRS and biotin synthetases"/>
    <property type="match status" value="1"/>
</dbReference>
<evidence type="ECO:0000256" key="2">
    <source>
        <dbReference type="ARBA" id="ARBA00022598"/>
    </source>
</evidence>
<proteinExistence type="inferred from homology"/>
<evidence type="ECO:0000313" key="4">
    <source>
        <dbReference type="EMBL" id="ETW77259.1"/>
    </source>
</evidence>
<sequence>MVLAPGELPSNKITPLFDVRGYFDALREARKHEEPPTSEKARDEEGWGLGEALLYGEVITSTQTMLDKNPHLLNILPSPLLSLATHQLAGRGRGANTWLSPLGCLQFSLLLHVPLSALPAARLVFVQYLFALAVVRACRDPRGLGGDRGAGVRLKWPNDIYIEMRGGERKKVGGILVHTSFSGGKVDLIVGCGLNVATPAPLASLAFLATPGGAPSPEMMLALIMTKFESMWEEFIRARGSWAQFADAYLDAWMHSDQLVTLTTVTPPRAVRIVGITPDYGLLRTLPERGAWSVGGSADTGFIDLQPDGNSFDLMAGLIKAKT</sequence>
<dbReference type="KEGG" id="hir:HETIRDRAFT_147935"/>
<dbReference type="PANTHER" id="PTHR12835:SF5">
    <property type="entry name" value="BIOTIN--PROTEIN LIGASE"/>
    <property type="match status" value="1"/>
</dbReference>
<dbReference type="HOGENOM" id="CLU_051096_2_1_1"/>
<evidence type="ECO:0000256" key="1">
    <source>
        <dbReference type="ARBA" id="ARBA00009934"/>
    </source>
</evidence>
<dbReference type="EMBL" id="KI925463">
    <property type="protein sequence ID" value="ETW77259.1"/>
    <property type="molecule type" value="Genomic_DNA"/>
</dbReference>
<dbReference type="InParanoid" id="W4JUU2"/>
<dbReference type="InterPro" id="IPR045864">
    <property type="entry name" value="aa-tRNA-synth_II/BPL/LPL"/>
</dbReference>
<keyword evidence="5" id="KW-1185">Reference proteome</keyword>
<evidence type="ECO:0000313" key="5">
    <source>
        <dbReference type="Proteomes" id="UP000030671"/>
    </source>
</evidence>
<dbReference type="GO" id="GO:0004077">
    <property type="term" value="F:biotin--[biotin carboxyl-carrier protein] ligase activity"/>
    <property type="evidence" value="ECO:0007669"/>
    <property type="project" value="InterPro"/>
</dbReference>